<sequence length="109" mass="12063">MRHSPTLAPTGITSFVSMPERLSTLLGPAMDEAIAVLQAAVDRAKAGQQDGADVRLALRVLRLFGIPQSDLRYFWDACTTEHEIGRSQNMSAAMRRIERVRKGLPVERS</sequence>
<evidence type="ECO:0000313" key="1">
    <source>
        <dbReference type="EMBL" id="RVT93680.1"/>
    </source>
</evidence>
<dbReference type="OrthoDB" id="7474285at2"/>
<keyword evidence="2" id="KW-1185">Reference proteome</keyword>
<dbReference type="Proteomes" id="UP000282971">
    <property type="component" value="Unassembled WGS sequence"/>
</dbReference>
<gene>
    <name evidence="1" type="ORF">EOD43_07380</name>
</gene>
<reference evidence="1 2" key="1">
    <citation type="submission" date="2019-01" db="EMBL/GenBank/DDBJ databases">
        <authorList>
            <person name="Chen W.-M."/>
        </authorList>
    </citation>
    <scope>NUCLEOTIDE SEQUENCE [LARGE SCALE GENOMIC DNA]</scope>
    <source>
        <strain evidence="1 2">CCP-7</strain>
    </source>
</reference>
<name>A0A437M7I3_9SPHN</name>
<accession>A0A437M7I3</accession>
<organism evidence="1 2">
    <name type="scientific">Sphingomonas crocodyli</name>
    <dbReference type="NCBI Taxonomy" id="1979270"/>
    <lineage>
        <taxon>Bacteria</taxon>
        <taxon>Pseudomonadati</taxon>
        <taxon>Pseudomonadota</taxon>
        <taxon>Alphaproteobacteria</taxon>
        <taxon>Sphingomonadales</taxon>
        <taxon>Sphingomonadaceae</taxon>
        <taxon>Sphingomonas</taxon>
    </lineage>
</organism>
<protein>
    <submittedName>
        <fullName evidence="1">Uncharacterized protein</fullName>
    </submittedName>
</protein>
<dbReference type="AlphaFoldDB" id="A0A437M7I3"/>
<proteinExistence type="predicted"/>
<dbReference type="EMBL" id="SACN01000001">
    <property type="protein sequence ID" value="RVT93680.1"/>
    <property type="molecule type" value="Genomic_DNA"/>
</dbReference>
<evidence type="ECO:0000313" key="2">
    <source>
        <dbReference type="Proteomes" id="UP000282971"/>
    </source>
</evidence>
<comment type="caution">
    <text evidence="1">The sequence shown here is derived from an EMBL/GenBank/DDBJ whole genome shotgun (WGS) entry which is preliminary data.</text>
</comment>